<reference evidence="3" key="1">
    <citation type="submission" date="2016-10" db="EMBL/GenBank/DDBJ databases">
        <authorList>
            <person name="Varghese N."/>
            <person name="Submissions S."/>
        </authorList>
    </citation>
    <scope>NUCLEOTIDE SEQUENCE [LARGE SCALE GENOMIC DNA]</scope>
    <source>
        <strain evidence="3">Nm44</strain>
    </source>
</reference>
<accession>A0A1I4RYU4</accession>
<dbReference type="Pfam" id="PF08378">
    <property type="entry name" value="NERD"/>
    <property type="match status" value="1"/>
</dbReference>
<evidence type="ECO:0000259" key="1">
    <source>
        <dbReference type="Pfam" id="PF08378"/>
    </source>
</evidence>
<dbReference type="InterPro" id="IPR011528">
    <property type="entry name" value="NERD"/>
</dbReference>
<gene>
    <name evidence="2" type="ORF">SAMN05421863_10362</name>
</gene>
<evidence type="ECO:0000313" key="2">
    <source>
        <dbReference type="EMBL" id="SFM57113.1"/>
    </source>
</evidence>
<sequence>MTAGERRFAQRLEAKLEDDYLCWYDVPVGQSLRYPDFIVLHPKRGLLILEVKDWNLATIQSINKVNVALLTLNGVKHKSNPLEQARQYAHAVTDILQRDPQLVFSSGRMQGQLLFPWTYGIVFPNISRKQFDSTDLGEVLGSVDVLR</sequence>
<dbReference type="EMBL" id="FOUB01000036">
    <property type="protein sequence ID" value="SFM57113.1"/>
    <property type="molecule type" value="Genomic_DNA"/>
</dbReference>
<dbReference type="Proteomes" id="UP000183287">
    <property type="component" value="Unassembled WGS sequence"/>
</dbReference>
<name>A0A1I4RYU4_9PROT</name>
<proteinExistence type="predicted"/>
<dbReference type="AlphaFoldDB" id="A0A1I4RYU4"/>
<dbReference type="RefSeq" id="WP_083398492.1">
    <property type="nucleotide sequence ID" value="NZ_FOUB01000036.1"/>
</dbReference>
<evidence type="ECO:0000313" key="3">
    <source>
        <dbReference type="Proteomes" id="UP000183287"/>
    </source>
</evidence>
<organism evidence="2 3">
    <name type="scientific">Nitrosomonas communis</name>
    <dbReference type="NCBI Taxonomy" id="44574"/>
    <lineage>
        <taxon>Bacteria</taxon>
        <taxon>Pseudomonadati</taxon>
        <taxon>Pseudomonadota</taxon>
        <taxon>Betaproteobacteria</taxon>
        <taxon>Nitrosomonadales</taxon>
        <taxon>Nitrosomonadaceae</taxon>
        <taxon>Nitrosomonas</taxon>
    </lineage>
</organism>
<feature type="domain" description="NERD" evidence="1">
    <location>
        <begin position="3"/>
        <end position="97"/>
    </location>
</feature>
<protein>
    <submittedName>
        <fullName evidence="2">Nuclease-related domain-containing protein</fullName>
    </submittedName>
</protein>
<keyword evidence="3" id="KW-1185">Reference proteome</keyword>